<feature type="transmembrane region" description="Helical" evidence="10">
    <location>
        <begin position="162"/>
        <end position="179"/>
    </location>
</feature>
<dbReference type="GO" id="GO:0005096">
    <property type="term" value="F:GTPase activator activity"/>
    <property type="evidence" value="ECO:0007669"/>
    <property type="project" value="UniProtKB-KW"/>
</dbReference>
<dbReference type="SMART" id="SM00184">
    <property type="entry name" value="RING"/>
    <property type="match status" value="1"/>
</dbReference>
<feature type="compositionally biased region" description="Low complexity" evidence="9">
    <location>
        <begin position="973"/>
        <end position="996"/>
    </location>
</feature>
<dbReference type="PROSITE" id="PS00518">
    <property type="entry name" value="ZF_RING_1"/>
    <property type="match status" value="1"/>
</dbReference>
<dbReference type="InterPro" id="IPR017907">
    <property type="entry name" value="Znf_RING_CS"/>
</dbReference>
<dbReference type="InParanoid" id="A0A2V0P706"/>
<dbReference type="STRING" id="307507.A0A2V0P706"/>
<reference evidence="12 13" key="1">
    <citation type="journal article" date="2018" name="Sci. Rep.">
        <title>Raphidocelis subcapitata (=Pseudokirchneriella subcapitata) provides an insight into genome evolution and environmental adaptations in the Sphaeropleales.</title>
        <authorList>
            <person name="Suzuki S."/>
            <person name="Yamaguchi H."/>
            <person name="Nakajima N."/>
            <person name="Kawachi M."/>
        </authorList>
    </citation>
    <scope>NUCLEOTIDE SEQUENCE [LARGE SCALE GENOMIC DNA]</scope>
    <source>
        <strain evidence="12 13">NIES-35</strain>
    </source>
</reference>
<dbReference type="GO" id="GO:0005930">
    <property type="term" value="C:axoneme"/>
    <property type="evidence" value="ECO:0007669"/>
    <property type="project" value="UniProtKB-SubCell"/>
</dbReference>
<dbReference type="InterPro" id="IPR027038">
    <property type="entry name" value="RanGap"/>
</dbReference>
<keyword evidence="10" id="KW-0812">Transmembrane</keyword>
<dbReference type="SMART" id="SM00368">
    <property type="entry name" value="LRR_RI"/>
    <property type="match status" value="6"/>
</dbReference>
<feature type="domain" description="RING-type" evidence="11">
    <location>
        <begin position="1002"/>
        <end position="1043"/>
    </location>
</feature>
<feature type="region of interest" description="Disordered" evidence="9">
    <location>
        <begin position="843"/>
        <end position="873"/>
    </location>
</feature>
<sequence>METAQRGGSQASGDELRVPLLEAHDDGHEEIASEGSEVGEPLLGTAPRSPGREGEATISIKSESENEPPPIPGPGAGAYVLDLVRLLLFYWALAADALLLKELYSQPLGLEAALATGATVGHHVLMSLLLIVRQGWLAAAGQACGFILTLNPFESLRPIPDGLLGLVIISVGFVAYVLIAASGLIFVAYCVVCYLVTALLFSLLILDLAALVVTVAPAKGIFKYTDLALVAHSATLIDKALLFNSASRAAGSGPWGHALLVLALKGSRRVARPVLEENLNRAAVGTGHGVRLSSSEEPEDSPTDTAASMVPEYLTPLNGGLLSPGQMDAVARVVCARLAGPEVWELELELSADQLPGRMLATAAAAFPNLVGVRIAGAYIGGSDAAQLSRALLSLPSLARLQLQGCTVESRGCAALARALASTQTLAQLDATTCAFRGAPRRGAGAGSCCGAGGCPGGGARCAGAGAGAACCLPLCAWCCGRGERERRKACAALARGIRENRTLRQLNLAGTDLGEAGSAAIAEALRHNKVLEFVNLAFCGLGTDAADCLGRALLAACQLRAVAASLTELPAPGARRLASAARQLAPPPKQPPSLECHLQIGSVAVRGIDSLEILLVEDEGTLISDTWQGITGGPSFEPAAPAGPPPPPPPPPGGSAAGGGEAAECSSRPADAGAAAAAPPPPPGPGPRLLLVVCQSDAAAALARVPEVLGEMDTLDLSGLGLGNAGACDVAETLKADPPLRRLVLADNGIGLEGAAALAEALRTNSTLQELDLSSNEFDDAAAGALADATRGARGLRRLLLLGNKTPFDLATLRALMAAEAASGRVELVLVEDSREALERLAAPAGGPGGGGEEGGVAGAAAAGGGGGARAGGGWGGVADDAARAADFYRRLEEYRAARRARLAGRARRAAARAGGAGEQQQQQQQQQQQGEEQQQQAAATAAAEEPPAVGPRGSGGSGSGGAAPPSPRSPPAARAAAAAAAAGPPSPSGASSSAADEDTCGVCFDNENHVAIKCCGHRLCVACYRRVWELSAGAATCPFCRAPLEGYAYLAWPLDL</sequence>
<evidence type="ECO:0000256" key="9">
    <source>
        <dbReference type="SAM" id="MobiDB-lite"/>
    </source>
</evidence>
<feature type="compositionally biased region" description="Pro residues" evidence="9">
    <location>
        <begin position="642"/>
        <end position="654"/>
    </location>
</feature>
<dbReference type="Gene3D" id="3.80.10.10">
    <property type="entry name" value="Ribonuclease Inhibitor"/>
    <property type="match status" value="3"/>
</dbReference>
<protein>
    <recommendedName>
        <fullName evidence="11">RING-type domain-containing protein</fullName>
    </recommendedName>
</protein>
<dbReference type="InterPro" id="IPR001611">
    <property type="entry name" value="Leu-rich_rpt"/>
</dbReference>
<evidence type="ECO:0000256" key="8">
    <source>
        <dbReference type="PROSITE-ProRule" id="PRU00175"/>
    </source>
</evidence>
<dbReference type="Proteomes" id="UP000247498">
    <property type="component" value="Unassembled WGS sequence"/>
</dbReference>
<dbReference type="InterPro" id="IPR013083">
    <property type="entry name" value="Znf_RING/FYVE/PHD"/>
</dbReference>
<keyword evidence="5" id="KW-0677">Repeat</keyword>
<evidence type="ECO:0000256" key="10">
    <source>
        <dbReference type="SAM" id="Phobius"/>
    </source>
</evidence>
<keyword evidence="4" id="KW-0479">Metal-binding</keyword>
<dbReference type="GO" id="GO:0006913">
    <property type="term" value="P:nucleocytoplasmic transport"/>
    <property type="evidence" value="ECO:0007669"/>
    <property type="project" value="TreeGrafter"/>
</dbReference>
<evidence type="ECO:0000256" key="5">
    <source>
        <dbReference type="ARBA" id="ARBA00022737"/>
    </source>
</evidence>
<feature type="compositionally biased region" description="Polar residues" evidence="9">
    <location>
        <begin position="1"/>
        <end position="12"/>
    </location>
</feature>
<evidence type="ECO:0000256" key="4">
    <source>
        <dbReference type="ARBA" id="ARBA00022723"/>
    </source>
</evidence>
<comment type="caution">
    <text evidence="12">The sequence shown here is derived from an EMBL/GenBank/DDBJ whole genome shotgun (WGS) entry which is preliminary data.</text>
</comment>
<dbReference type="GO" id="GO:0048471">
    <property type="term" value="C:perinuclear region of cytoplasm"/>
    <property type="evidence" value="ECO:0007669"/>
    <property type="project" value="TreeGrafter"/>
</dbReference>
<feature type="region of interest" description="Disordered" evidence="9">
    <location>
        <begin position="627"/>
        <end position="684"/>
    </location>
</feature>
<dbReference type="InterPro" id="IPR001841">
    <property type="entry name" value="Znf_RING"/>
</dbReference>
<evidence type="ECO:0000256" key="6">
    <source>
        <dbReference type="ARBA" id="ARBA00022771"/>
    </source>
</evidence>
<dbReference type="GO" id="GO:0008270">
    <property type="term" value="F:zinc ion binding"/>
    <property type="evidence" value="ECO:0007669"/>
    <property type="project" value="UniProtKB-KW"/>
</dbReference>
<dbReference type="EMBL" id="BDRX01000063">
    <property type="protein sequence ID" value="GBF95349.1"/>
    <property type="molecule type" value="Genomic_DNA"/>
</dbReference>
<feature type="region of interest" description="Disordered" evidence="9">
    <location>
        <begin position="287"/>
        <end position="306"/>
    </location>
</feature>
<evidence type="ECO:0000256" key="2">
    <source>
        <dbReference type="ARBA" id="ARBA00022468"/>
    </source>
</evidence>
<dbReference type="OrthoDB" id="120976at2759"/>
<evidence type="ECO:0000313" key="13">
    <source>
        <dbReference type="Proteomes" id="UP000247498"/>
    </source>
</evidence>
<evidence type="ECO:0000256" key="7">
    <source>
        <dbReference type="ARBA" id="ARBA00022833"/>
    </source>
</evidence>
<keyword evidence="13" id="KW-1185">Reference proteome</keyword>
<accession>A0A2V0P706</accession>
<gene>
    <name evidence="12" type="ORF">Rsub_07777</name>
</gene>
<dbReference type="Gene3D" id="3.30.40.10">
    <property type="entry name" value="Zinc/RING finger domain, C3HC4 (zinc finger)"/>
    <property type="match status" value="1"/>
</dbReference>
<dbReference type="GO" id="GO:0005634">
    <property type="term" value="C:nucleus"/>
    <property type="evidence" value="ECO:0007669"/>
    <property type="project" value="TreeGrafter"/>
</dbReference>
<name>A0A2V0P706_9CHLO</name>
<feature type="compositionally biased region" description="Gly residues" evidence="9">
    <location>
        <begin position="954"/>
        <end position="963"/>
    </location>
</feature>
<feature type="compositionally biased region" description="Gly residues" evidence="9">
    <location>
        <begin position="847"/>
        <end position="873"/>
    </location>
</feature>
<keyword evidence="2" id="KW-0343">GTPase activation</keyword>
<dbReference type="Pfam" id="PF13516">
    <property type="entry name" value="LRR_6"/>
    <property type="match status" value="3"/>
</dbReference>
<dbReference type="GO" id="GO:0031267">
    <property type="term" value="F:small GTPase binding"/>
    <property type="evidence" value="ECO:0007669"/>
    <property type="project" value="TreeGrafter"/>
</dbReference>
<keyword evidence="10" id="KW-0472">Membrane</keyword>
<evidence type="ECO:0000256" key="3">
    <source>
        <dbReference type="ARBA" id="ARBA00022614"/>
    </source>
</evidence>
<feature type="region of interest" description="Disordered" evidence="9">
    <location>
        <begin position="907"/>
        <end position="996"/>
    </location>
</feature>
<dbReference type="AlphaFoldDB" id="A0A2V0P706"/>
<dbReference type="PANTHER" id="PTHR24113:SF12">
    <property type="entry name" value="RAN GTPASE-ACTIVATING PROTEIN 1"/>
    <property type="match status" value="1"/>
</dbReference>
<dbReference type="SUPFAM" id="SSF57850">
    <property type="entry name" value="RING/U-box"/>
    <property type="match status" value="1"/>
</dbReference>
<evidence type="ECO:0000313" key="12">
    <source>
        <dbReference type="EMBL" id="GBF95349.1"/>
    </source>
</evidence>
<keyword evidence="6 8" id="KW-0863">Zinc-finger</keyword>
<proteinExistence type="predicted"/>
<dbReference type="PROSITE" id="PS50089">
    <property type="entry name" value="ZF_RING_2"/>
    <property type="match status" value="1"/>
</dbReference>
<feature type="region of interest" description="Disordered" evidence="9">
    <location>
        <begin position="1"/>
        <end position="71"/>
    </location>
</feature>
<feature type="compositionally biased region" description="Low complexity" evidence="9">
    <location>
        <begin position="920"/>
        <end position="953"/>
    </location>
</feature>
<dbReference type="PANTHER" id="PTHR24113">
    <property type="entry name" value="RAN GTPASE-ACTIVATING PROTEIN 1"/>
    <property type="match status" value="1"/>
</dbReference>
<dbReference type="Pfam" id="PF13920">
    <property type="entry name" value="zf-C3HC4_3"/>
    <property type="match status" value="1"/>
</dbReference>
<evidence type="ECO:0000259" key="11">
    <source>
        <dbReference type="PROSITE" id="PS50089"/>
    </source>
</evidence>
<keyword evidence="10" id="KW-1133">Transmembrane helix</keyword>
<dbReference type="InterPro" id="IPR032675">
    <property type="entry name" value="LRR_dom_sf"/>
</dbReference>
<comment type="subcellular location">
    <subcellularLocation>
        <location evidence="1">Cytoplasm</location>
        <location evidence="1">Cytoskeleton</location>
        <location evidence="1">Cilium axoneme</location>
    </subcellularLocation>
</comment>
<feature type="transmembrane region" description="Helical" evidence="10">
    <location>
        <begin position="186"/>
        <end position="213"/>
    </location>
</feature>
<evidence type="ECO:0000256" key="1">
    <source>
        <dbReference type="ARBA" id="ARBA00004430"/>
    </source>
</evidence>
<keyword evidence="7" id="KW-0862">Zinc</keyword>
<dbReference type="SUPFAM" id="SSF52047">
    <property type="entry name" value="RNI-like"/>
    <property type="match status" value="2"/>
</dbReference>
<keyword evidence="3" id="KW-0433">Leucine-rich repeat</keyword>
<feature type="compositionally biased region" description="Basic and acidic residues" evidence="9">
    <location>
        <begin position="14"/>
        <end position="31"/>
    </location>
</feature>
<organism evidence="12 13">
    <name type="scientific">Raphidocelis subcapitata</name>
    <dbReference type="NCBI Taxonomy" id="307507"/>
    <lineage>
        <taxon>Eukaryota</taxon>
        <taxon>Viridiplantae</taxon>
        <taxon>Chlorophyta</taxon>
        <taxon>core chlorophytes</taxon>
        <taxon>Chlorophyceae</taxon>
        <taxon>CS clade</taxon>
        <taxon>Sphaeropleales</taxon>
        <taxon>Selenastraceae</taxon>
        <taxon>Raphidocelis</taxon>
    </lineage>
</organism>
<dbReference type="GO" id="GO:0005829">
    <property type="term" value="C:cytosol"/>
    <property type="evidence" value="ECO:0007669"/>
    <property type="project" value="TreeGrafter"/>
</dbReference>